<proteinExistence type="predicted"/>
<dbReference type="EMBL" id="OX451736">
    <property type="protein sequence ID" value="CAI8587297.1"/>
    <property type="molecule type" value="Genomic_DNA"/>
</dbReference>
<dbReference type="Proteomes" id="UP001157006">
    <property type="component" value="Chromosome 1L"/>
</dbReference>
<reference evidence="1 2" key="1">
    <citation type="submission" date="2023-01" db="EMBL/GenBank/DDBJ databases">
        <authorList>
            <person name="Kreplak J."/>
        </authorList>
    </citation>
    <scope>NUCLEOTIDE SEQUENCE [LARGE SCALE GENOMIC DNA]</scope>
</reference>
<sequence>MLLCEVIGYQGKGSGVELQTLDHDSEDNFAGSVLHFFFLTPQHQHHLQSFNNFTVFQIAKNTSTQNLRCNAQKKNKERKQTRNESRTHKIAEISEEVTNNRRIILSVLTKIQASGYLSQGFFEVKIHQISLSIAKPFLFTVYVFRFTVVCLRWRCKRQEEDEEN</sequence>
<evidence type="ECO:0000313" key="1">
    <source>
        <dbReference type="EMBL" id="CAI8587297.1"/>
    </source>
</evidence>
<keyword evidence="2" id="KW-1185">Reference proteome</keyword>
<gene>
    <name evidence="1" type="ORF">VFH_I292840</name>
</gene>
<accession>A0AAV0YTC7</accession>
<name>A0AAV0YTC7_VICFA</name>
<evidence type="ECO:0000313" key="2">
    <source>
        <dbReference type="Proteomes" id="UP001157006"/>
    </source>
</evidence>
<dbReference type="AlphaFoldDB" id="A0AAV0YTC7"/>
<organism evidence="1 2">
    <name type="scientific">Vicia faba</name>
    <name type="common">Broad bean</name>
    <name type="synonym">Faba vulgaris</name>
    <dbReference type="NCBI Taxonomy" id="3906"/>
    <lineage>
        <taxon>Eukaryota</taxon>
        <taxon>Viridiplantae</taxon>
        <taxon>Streptophyta</taxon>
        <taxon>Embryophyta</taxon>
        <taxon>Tracheophyta</taxon>
        <taxon>Spermatophyta</taxon>
        <taxon>Magnoliopsida</taxon>
        <taxon>eudicotyledons</taxon>
        <taxon>Gunneridae</taxon>
        <taxon>Pentapetalae</taxon>
        <taxon>rosids</taxon>
        <taxon>fabids</taxon>
        <taxon>Fabales</taxon>
        <taxon>Fabaceae</taxon>
        <taxon>Papilionoideae</taxon>
        <taxon>50 kb inversion clade</taxon>
        <taxon>NPAAA clade</taxon>
        <taxon>Hologalegina</taxon>
        <taxon>IRL clade</taxon>
        <taxon>Fabeae</taxon>
        <taxon>Vicia</taxon>
    </lineage>
</organism>
<protein>
    <submittedName>
        <fullName evidence="1">Uncharacterized protein</fullName>
    </submittedName>
</protein>